<accession>A0A0A7END9</accession>
<dbReference type="AlphaFoldDB" id="A0A0A7END9"/>
<keyword evidence="2" id="KW-1185">Reference proteome</keyword>
<sequence length="68" mass="7688">MQNNMVNKLTDVAKSADLYIAEQGQHGRVQSEKSKVMDHILKLMEIDAQIRLANQLEQFASTLKSDVD</sequence>
<name>A0A0A7END9_9GAMM</name>
<reference evidence="1 2" key="1">
    <citation type="submission" date="2014-11" db="EMBL/GenBank/DDBJ databases">
        <title>Complete Genome Sequence of Pseudoalteromonas sp. Strain OCN003 Isolated from Kaneohe Bay, Oahu, Hawaii.</title>
        <authorList>
            <person name="Beurmann S."/>
            <person name="Videau P."/>
            <person name="Ushijima B."/>
            <person name="Smith A.M."/>
            <person name="Aeby G.S."/>
            <person name="Callahan S.M."/>
            <person name="Belcaid M."/>
        </authorList>
    </citation>
    <scope>NUCLEOTIDE SEQUENCE [LARGE SCALE GENOMIC DNA]</scope>
    <source>
        <strain evidence="1 2">OCN003</strain>
    </source>
</reference>
<dbReference type="HOGENOM" id="CLU_2790898_0_0_6"/>
<dbReference type="Proteomes" id="UP000030341">
    <property type="component" value="Chromosome 2"/>
</dbReference>
<dbReference type="RefSeq" id="WP_040136719.1">
    <property type="nucleotide sequence ID" value="NZ_CP009889.1"/>
</dbReference>
<evidence type="ECO:0000313" key="1">
    <source>
        <dbReference type="EMBL" id="AIY67591.1"/>
    </source>
</evidence>
<organism evidence="1 2">
    <name type="scientific">Pseudoalteromonas piratica</name>
    <dbReference type="NCBI Taxonomy" id="1348114"/>
    <lineage>
        <taxon>Bacteria</taxon>
        <taxon>Pseudomonadati</taxon>
        <taxon>Pseudomonadota</taxon>
        <taxon>Gammaproteobacteria</taxon>
        <taxon>Alteromonadales</taxon>
        <taxon>Pseudoalteromonadaceae</taxon>
        <taxon>Pseudoalteromonas</taxon>
    </lineage>
</organism>
<evidence type="ECO:0000313" key="2">
    <source>
        <dbReference type="Proteomes" id="UP000030341"/>
    </source>
</evidence>
<dbReference type="KEGG" id="pseo:OM33_21600"/>
<protein>
    <submittedName>
        <fullName evidence="1">Uncharacterized protein</fullName>
    </submittedName>
</protein>
<dbReference type="EMBL" id="CP009889">
    <property type="protein sequence ID" value="AIY67591.1"/>
    <property type="molecule type" value="Genomic_DNA"/>
</dbReference>
<dbReference type="STRING" id="1348114.OM33_21600"/>
<proteinExistence type="predicted"/>
<gene>
    <name evidence="1" type="ORF">OM33_21600</name>
</gene>